<dbReference type="PROSITE" id="PS00801">
    <property type="entry name" value="TRANSKETOLASE_1"/>
    <property type="match status" value="1"/>
</dbReference>
<organism evidence="12 13">
    <name type="scientific">Streptomyces yaanensis</name>
    <dbReference type="NCBI Taxonomy" id="1142239"/>
    <lineage>
        <taxon>Bacteria</taxon>
        <taxon>Bacillati</taxon>
        <taxon>Actinomycetota</taxon>
        <taxon>Actinomycetes</taxon>
        <taxon>Kitasatosporales</taxon>
        <taxon>Streptomycetaceae</taxon>
        <taxon>Streptomyces</taxon>
    </lineage>
</organism>
<dbReference type="RefSeq" id="WP_310770454.1">
    <property type="nucleotide sequence ID" value="NZ_JBHRWR010000009.1"/>
</dbReference>
<dbReference type="InterPro" id="IPR055152">
    <property type="entry name" value="Transketolase-like_C_2"/>
</dbReference>
<evidence type="ECO:0000256" key="5">
    <source>
        <dbReference type="ARBA" id="ARBA00022723"/>
    </source>
</evidence>
<comment type="cofactor">
    <cofactor evidence="10">
        <name>thiamine diphosphate</name>
        <dbReference type="ChEBI" id="CHEBI:58937"/>
    </cofactor>
    <text evidence="10">Binds 1 thiamine pyrophosphate per subunit.</text>
</comment>
<evidence type="ECO:0000313" key="13">
    <source>
        <dbReference type="Proteomes" id="UP001595701"/>
    </source>
</evidence>
<dbReference type="CDD" id="cd02012">
    <property type="entry name" value="TPP_TK"/>
    <property type="match status" value="1"/>
</dbReference>
<accession>A0ABV7SFB6</accession>
<dbReference type="SUPFAM" id="SSF52518">
    <property type="entry name" value="Thiamin diphosphate-binding fold (THDP-binding)"/>
    <property type="match status" value="2"/>
</dbReference>
<feature type="domain" description="Transketolase-like pyrimidine-binding" evidence="11">
    <location>
        <begin position="370"/>
        <end position="551"/>
    </location>
</feature>
<dbReference type="InterPro" id="IPR009014">
    <property type="entry name" value="Transketo_C/PFOR_II"/>
</dbReference>
<dbReference type="Gene3D" id="3.40.50.920">
    <property type="match status" value="1"/>
</dbReference>
<keyword evidence="6 10" id="KW-0460">Magnesium</keyword>
<evidence type="ECO:0000256" key="7">
    <source>
        <dbReference type="ARBA" id="ARBA00023052"/>
    </source>
</evidence>
<dbReference type="Pfam" id="PF02779">
    <property type="entry name" value="Transket_pyr"/>
    <property type="match status" value="1"/>
</dbReference>
<dbReference type="InterPro" id="IPR049557">
    <property type="entry name" value="Transketolase_CS"/>
</dbReference>
<keyword evidence="13" id="KW-1185">Reference proteome</keyword>
<dbReference type="Gene3D" id="3.40.50.970">
    <property type="match status" value="2"/>
</dbReference>
<name>A0ABV7SFB6_9ACTN</name>
<keyword evidence="10" id="KW-0106">Calcium</keyword>
<keyword evidence="7 10" id="KW-0786">Thiamine pyrophosphate</keyword>
<evidence type="ECO:0000256" key="8">
    <source>
        <dbReference type="ARBA" id="ARBA00049473"/>
    </source>
</evidence>
<evidence type="ECO:0000256" key="2">
    <source>
        <dbReference type="ARBA" id="ARBA00011738"/>
    </source>
</evidence>
<dbReference type="SMART" id="SM00861">
    <property type="entry name" value="Transket_pyr"/>
    <property type="match status" value="1"/>
</dbReference>
<sequence>MSAQSHDGFEWTELDRRAVDTARVLAADAVQKVGNGHPGTAMSLAPAAYTIFQKLMRHDPADPEWTGRDRFVLSPGHTSLTLYTQLFLSGYELELDDLKSFRTHGSKTPGHPEYGHTAGVETTTGPLGQGLVNAVGMAMAARYERGLFDPEAPEGTSPFDHTIWAIVSDGDLEEGISAEASSLAGHQKLGNLVFLYDDNHISIEGDTATAFSEDVLRRYEAYGWHVQRIEPAESGDIDVHALYAALKAAQAETERPSIIAMRTIIAWPAPNAQNTEASHGSALGADEVAATKRVLGFDPEKTFEVADEVLAHTRQALDRGAEAHAAWDKRIAEWRTAQPERAKLFDRVVAGQLPKGWEQALPVFEAGTSVATRAASGKVLQALGAVVPELWGGSADLAGSNNTTIDKNSSFLPKGNPLPEADPYGRTVHFGIREFSMAAEMNGIALHGNTRIYGGTFLVFSDYMRNAVRMSALMQLPVTYVWTHDSIGLGEDGPTHQPVEHLASLRAIPGLNIVRPADANETAIAWAEILKRHSTKPAPHGLALSRQGLPTYAPNPEAAKGGYILKESSTEAPDVILIATGSEVQLAVAARELLEAEGVGTRVVSMPSVEWFEEQPAEYREQVLPSSVKARVAVEAGIGLTWYRYVGDNGRIVSLEHFGASADAKTLFAEYGFTPENVAAAARESLAAVRG</sequence>
<dbReference type="EMBL" id="JBHRWR010000009">
    <property type="protein sequence ID" value="MFC3574075.1"/>
    <property type="molecule type" value="Genomic_DNA"/>
</dbReference>
<comment type="cofactor">
    <cofactor evidence="10">
        <name>Mg(2+)</name>
        <dbReference type="ChEBI" id="CHEBI:18420"/>
    </cofactor>
    <cofactor evidence="10">
        <name>Ca(2+)</name>
        <dbReference type="ChEBI" id="CHEBI:29108"/>
    </cofactor>
    <cofactor evidence="10">
        <name>Mn(2+)</name>
        <dbReference type="ChEBI" id="CHEBI:29035"/>
    </cofactor>
    <cofactor evidence="10">
        <name>Co(2+)</name>
        <dbReference type="ChEBI" id="CHEBI:48828"/>
    </cofactor>
    <text evidence="10">Binds 1 Mg(2+) ion per subunit. Can also utilize other divalent metal cations, such as Ca(2+), Mn(2+) and Co(2+).</text>
</comment>
<reference evidence="13" key="1">
    <citation type="journal article" date="2019" name="Int. J. Syst. Evol. Microbiol.">
        <title>The Global Catalogue of Microorganisms (GCM) 10K type strain sequencing project: providing services to taxonomists for standard genome sequencing and annotation.</title>
        <authorList>
            <consortium name="The Broad Institute Genomics Platform"/>
            <consortium name="The Broad Institute Genome Sequencing Center for Infectious Disease"/>
            <person name="Wu L."/>
            <person name="Ma J."/>
        </authorList>
    </citation>
    <scope>NUCLEOTIDE SEQUENCE [LARGE SCALE GENOMIC DNA]</scope>
    <source>
        <strain evidence="13">CGMCC 4.7035</strain>
    </source>
</reference>
<comment type="similarity">
    <text evidence="1 10">Belongs to the transketolase family.</text>
</comment>
<dbReference type="InterPro" id="IPR020826">
    <property type="entry name" value="Transketolase_BS"/>
</dbReference>
<dbReference type="CDD" id="cd07033">
    <property type="entry name" value="TPP_PYR_DXS_TK_like"/>
    <property type="match status" value="1"/>
</dbReference>
<comment type="function">
    <text evidence="10">Catalyzes the transfer of a two-carbon ketol group from a ketose donor to an aldose acceptor, via a covalent intermediate with the cofactor thiamine pyrophosphate.</text>
</comment>
<evidence type="ECO:0000256" key="9">
    <source>
        <dbReference type="NCBIfam" id="TIGR00232"/>
    </source>
</evidence>
<dbReference type="InterPro" id="IPR033247">
    <property type="entry name" value="Transketolase_fam"/>
</dbReference>
<keyword evidence="5 10" id="KW-0479">Metal-binding</keyword>
<dbReference type="GO" id="GO:0004802">
    <property type="term" value="F:transketolase activity"/>
    <property type="evidence" value="ECO:0007669"/>
    <property type="project" value="UniProtKB-EC"/>
</dbReference>
<comment type="catalytic activity">
    <reaction evidence="8 10">
        <text>D-sedoheptulose 7-phosphate + D-glyceraldehyde 3-phosphate = aldehydo-D-ribose 5-phosphate + D-xylulose 5-phosphate</text>
        <dbReference type="Rhea" id="RHEA:10508"/>
        <dbReference type="ChEBI" id="CHEBI:57483"/>
        <dbReference type="ChEBI" id="CHEBI:57737"/>
        <dbReference type="ChEBI" id="CHEBI:58273"/>
        <dbReference type="ChEBI" id="CHEBI:59776"/>
        <dbReference type="EC" id="2.2.1.1"/>
    </reaction>
</comment>
<dbReference type="InterPro" id="IPR005474">
    <property type="entry name" value="Transketolase_N"/>
</dbReference>
<dbReference type="PROSITE" id="PS00802">
    <property type="entry name" value="TRANSKETOLASE_2"/>
    <property type="match status" value="1"/>
</dbReference>
<comment type="subunit">
    <text evidence="2 10">Homodimer.</text>
</comment>
<gene>
    <name evidence="12" type="primary">tkt</name>
    <name evidence="12" type="ORF">ACFOZ0_12475</name>
</gene>
<evidence type="ECO:0000256" key="3">
    <source>
        <dbReference type="ARBA" id="ARBA00013152"/>
    </source>
</evidence>
<dbReference type="PANTHER" id="PTHR43522">
    <property type="entry name" value="TRANSKETOLASE"/>
    <property type="match status" value="1"/>
</dbReference>
<dbReference type="Pfam" id="PF22613">
    <property type="entry name" value="Transketolase_C_1"/>
    <property type="match status" value="1"/>
</dbReference>
<dbReference type="InterPro" id="IPR005478">
    <property type="entry name" value="Transketolase_bac-like"/>
</dbReference>
<evidence type="ECO:0000256" key="6">
    <source>
        <dbReference type="ARBA" id="ARBA00022842"/>
    </source>
</evidence>
<dbReference type="InterPro" id="IPR029061">
    <property type="entry name" value="THDP-binding"/>
</dbReference>
<evidence type="ECO:0000313" key="12">
    <source>
        <dbReference type="EMBL" id="MFC3574075.1"/>
    </source>
</evidence>
<dbReference type="EC" id="2.2.1.1" evidence="3 9"/>
<dbReference type="SUPFAM" id="SSF52922">
    <property type="entry name" value="TK C-terminal domain-like"/>
    <property type="match status" value="1"/>
</dbReference>
<dbReference type="Proteomes" id="UP001595701">
    <property type="component" value="Unassembled WGS sequence"/>
</dbReference>
<evidence type="ECO:0000259" key="11">
    <source>
        <dbReference type="SMART" id="SM00861"/>
    </source>
</evidence>
<keyword evidence="4 10" id="KW-0808">Transferase</keyword>
<protein>
    <recommendedName>
        <fullName evidence="3 9">Transketolase</fullName>
        <ecNumber evidence="3 9">2.2.1.1</ecNumber>
    </recommendedName>
</protein>
<dbReference type="InterPro" id="IPR005475">
    <property type="entry name" value="Transketolase-like_Pyr-bd"/>
</dbReference>
<dbReference type="NCBIfam" id="TIGR00232">
    <property type="entry name" value="tktlase_bact"/>
    <property type="match status" value="1"/>
</dbReference>
<dbReference type="PANTHER" id="PTHR43522:SF2">
    <property type="entry name" value="TRANSKETOLASE 1-RELATED"/>
    <property type="match status" value="1"/>
</dbReference>
<evidence type="ECO:0000256" key="1">
    <source>
        <dbReference type="ARBA" id="ARBA00007131"/>
    </source>
</evidence>
<dbReference type="Pfam" id="PF00456">
    <property type="entry name" value="Transketolase_N"/>
    <property type="match status" value="1"/>
</dbReference>
<evidence type="ECO:0000256" key="10">
    <source>
        <dbReference type="RuleBase" id="RU004996"/>
    </source>
</evidence>
<evidence type="ECO:0000256" key="4">
    <source>
        <dbReference type="ARBA" id="ARBA00022679"/>
    </source>
</evidence>
<comment type="caution">
    <text evidence="12">The sequence shown here is derived from an EMBL/GenBank/DDBJ whole genome shotgun (WGS) entry which is preliminary data.</text>
</comment>
<proteinExistence type="inferred from homology"/>